<evidence type="ECO:0000313" key="5">
    <source>
        <dbReference type="EMBL" id="SSW99539.1"/>
    </source>
</evidence>
<dbReference type="InterPro" id="IPR052240">
    <property type="entry name" value="SAP_domain_ribonucleoprotein"/>
</dbReference>
<dbReference type="PROSITE" id="PS50800">
    <property type="entry name" value="SAP"/>
    <property type="match status" value="1"/>
</dbReference>
<dbReference type="Gene3D" id="1.10.720.30">
    <property type="entry name" value="SAP domain"/>
    <property type="match status" value="1"/>
</dbReference>
<dbReference type="PANTHER" id="PTHR46551">
    <property type="entry name" value="SAP DOMAIN-CONTAINING RIBONUCLEOPROTEIN"/>
    <property type="match status" value="1"/>
</dbReference>
<feature type="compositionally biased region" description="Basic and acidic residues" evidence="3">
    <location>
        <begin position="70"/>
        <end position="80"/>
    </location>
</feature>
<dbReference type="EMBL" id="UFQS01000100">
    <property type="protein sequence ID" value="SSW99539.1"/>
    <property type="molecule type" value="Genomic_DNA"/>
</dbReference>
<dbReference type="InterPro" id="IPR036361">
    <property type="entry name" value="SAP_dom_sf"/>
</dbReference>
<protein>
    <submittedName>
        <fullName evidence="6">CSON000069 protein</fullName>
    </submittedName>
</protein>
<name>A0A336LTH4_CULSO</name>
<feature type="domain" description="SAP" evidence="4">
    <location>
        <begin position="3"/>
        <end position="37"/>
    </location>
</feature>
<proteinExistence type="inferred from homology"/>
<evidence type="ECO:0000256" key="3">
    <source>
        <dbReference type="SAM" id="MobiDB-lite"/>
    </source>
</evidence>
<organism evidence="6">
    <name type="scientific">Culicoides sonorensis</name>
    <name type="common">Biting midge</name>
    <dbReference type="NCBI Taxonomy" id="179676"/>
    <lineage>
        <taxon>Eukaryota</taxon>
        <taxon>Metazoa</taxon>
        <taxon>Ecdysozoa</taxon>
        <taxon>Arthropoda</taxon>
        <taxon>Hexapoda</taxon>
        <taxon>Insecta</taxon>
        <taxon>Pterygota</taxon>
        <taxon>Neoptera</taxon>
        <taxon>Endopterygota</taxon>
        <taxon>Diptera</taxon>
        <taxon>Nematocera</taxon>
        <taxon>Chironomoidea</taxon>
        <taxon>Ceratopogonidae</taxon>
        <taxon>Ceratopogoninae</taxon>
        <taxon>Culicoides</taxon>
        <taxon>Monoculicoides</taxon>
    </lineage>
</organism>
<dbReference type="SMART" id="SM00513">
    <property type="entry name" value="SAP"/>
    <property type="match status" value="1"/>
</dbReference>
<dbReference type="PANTHER" id="PTHR46551:SF1">
    <property type="entry name" value="SAP DOMAIN-CONTAINING RIBONUCLEOPROTEIN"/>
    <property type="match status" value="1"/>
</dbReference>
<dbReference type="FunFam" id="1.10.720.30:FF:000032">
    <property type="entry name" value="Blast:SAP domain-containing ribonucleoprotein"/>
    <property type="match status" value="1"/>
</dbReference>
<evidence type="ECO:0000256" key="2">
    <source>
        <dbReference type="ARBA" id="ARBA00046328"/>
    </source>
</evidence>
<keyword evidence="1" id="KW-0597">Phosphoprotein</keyword>
<feature type="region of interest" description="Disordered" evidence="3">
    <location>
        <begin position="137"/>
        <end position="171"/>
    </location>
</feature>
<dbReference type="Pfam" id="PF02037">
    <property type="entry name" value="SAP"/>
    <property type="match status" value="1"/>
</dbReference>
<dbReference type="GO" id="GO:0005634">
    <property type="term" value="C:nucleus"/>
    <property type="evidence" value="ECO:0007669"/>
    <property type="project" value="TreeGrafter"/>
</dbReference>
<dbReference type="GO" id="GO:0016973">
    <property type="term" value="P:poly(A)+ mRNA export from nucleus"/>
    <property type="evidence" value="ECO:0007669"/>
    <property type="project" value="TreeGrafter"/>
</dbReference>
<comment type="similarity">
    <text evidence="2">Belongs to the SAP domain-containing ribonucleoprotein family.</text>
</comment>
<feature type="compositionally biased region" description="Low complexity" evidence="3">
    <location>
        <begin position="223"/>
        <end position="238"/>
    </location>
</feature>
<feature type="compositionally biased region" description="Polar residues" evidence="3">
    <location>
        <begin position="86"/>
        <end position="120"/>
    </location>
</feature>
<dbReference type="InterPro" id="IPR003034">
    <property type="entry name" value="SAP_dom"/>
</dbReference>
<evidence type="ECO:0000259" key="4">
    <source>
        <dbReference type="PROSITE" id="PS50800"/>
    </source>
</evidence>
<reference evidence="5" key="1">
    <citation type="submission" date="2018-04" db="EMBL/GenBank/DDBJ databases">
        <authorList>
            <person name="Go L.Y."/>
            <person name="Mitchell J.A."/>
        </authorList>
    </citation>
    <scope>NUCLEOTIDE SEQUENCE</scope>
    <source>
        <tissue evidence="5">Whole organism</tissue>
    </source>
</reference>
<accession>A0A336LTH4</accession>
<dbReference type="VEuPathDB" id="VectorBase:CSON000069"/>
<dbReference type="AlphaFoldDB" id="A0A336LTH4"/>
<sequence length="302" mass="32364">MDLSKMKVIDLKVELKKRGLSVTGNKNELQDRLQAALGEGGNPLDDTGNDDLLYDDELMDDELDEKDLLGQDDHEEELLLKESPSPDASQKTLKLTHSASSITSSTVNTANSGAAESTTPVAHKKISLKRNLSIPKPVLPESIKPITEDEKSKSSISSTNGDSTGEPEKKVVKLTELTAEERAKLRAQKFGASAATPATALVSDDKKLARAARFGITASTTEAPASNSSASIKSSAPEASLELLKKRAERFGAAVAPKLNALEQNEKLKKRQERFGAAGGSTLTAEQAEKARLRLERFKTAA</sequence>
<reference evidence="6" key="2">
    <citation type="submission" date="2018-07" db="EMBL/GenBank/DDBJ databases">
        <authorList>
            <person name="Quirk P.G."/>
            <person name="Krulwich T.A."/>
        </authorList>
    </citation>
    <scope>NUCLEOTIDE SEQUENCE</scope>
</reference>
<dbReference type="EMBL" id="UFQT01000100">
    <property type="protein sequence ID" value="SSX19919.1"/>
    <property type="molecule type" value="Genomic_DNA"/>
</dbReference>
<dbReference type="SUPFAM" id="SSF68906">
    <property type="entry name" value="SAP domain"/>
    <property type="match status" value="1"/>
</dbReference>
<dbReference type="OMA" id="ETPTKKH"/>
<feature type="compositionally biased region" description="Polar residues" evidence="3">
    <location>
        <begin position="154"/>
        <end position="163"/>
    </location>
</feature>
<feature type="region of interest" description="Disordered" evidence="3">
    <location>
        <begin position="70"/>
        <end position="122"/>
    </location>
</feature>
<evidence type="ECO:0000313" key="6">
    <source>
        <dbReference type="EMBL" id="SSX19919.1"/>
    </source>
</evidence>
<feature type="region of interest" description="Disordered" evidence="3">
    <location>
        <begin position="216"/>
        <end position="238"/>
    </location>
</feature>
<gene>
    <name evidence="6" type="primary">CSON000069</name>
</gene>
<evidence type="ECO:0000256" key="1">
    <source>
        <dbReference type="ARBA" id="ARBA00022553"/>
    </source>
</evidence>